<dbReference type="Gene3D" id="3.90.950.20">
    <property type="entry name" value="CinA-like"/>
    <property type="match status" value="1"/>
</dbReference>
<evidence type="ECO:0000259" key="1">
    <source>
        <dbReference type="Pfam" id="PF02464"/>
    </source>
</evidence>
<dbReference type="EMBL" id="JABCLD010000973">
    <property type="protein sequence ID" value="NMU25295.1"/>
    <property type="molecule type" value="Genomic_DNA"/>
</dbReference>
<evidence type="ECO:0000313" key="3">
    <source>
        <dbReference type="Proteomes" id="UP000555836"/>
    </source>
</evidence>
<evidence type="ECO:0000313" key="2">
    <source>
        <dbReference type="EMBL" id="NMU25295.1"/>
    </source>
</evidence>
<sequence length="79" mass="7954">MSADLGALLAKHGRVLTTAESCTGGGVATAITDVAGSSAWLDRAFVPYSNAATIEILGVQASTLEAHGPVSEPVVIEMV</sequence>
<proteinExistence type="predicted"/>
<keyword evidence="2" id="KW-0378">Hydrolase</keyword>
<dbReference type="InterPro" id="IPR036653">
    <property type="entry name" value="CinA-like_C"/>
</dbReference>
<gene>
    <name evidence="2" type="ORF">HKB21_06640</name>
</gene>
<dbReference type="GO" id="GO:0016787">
    <property type="term" value="F:hydrolase activity"/>
    <property type="evidence" value="ECO:0007669"/>
    <property type="project" value="UniProtKB-KW"/>
</dbReference>
<feature type="non-terminal residue" evidence="2">
    <location>
        <position position="79"/>
    </location>
</feature>
<accession>A0A7Y0X4W6</accession>
<comment type="caution">
    <text evidence="2">The sequence shown here is derived from an EMBL/GenBank/DDBJ whole genome shotgun (WGS) entry which is preliminary data.</text>
</comment>
<organism evidence="2 3">
    <name type="scientific">Vibrio parahaemolyticus</name>
    <dbReference type="NCBI Taxonomy" id="670"/>
    <lineage>
        <taxon>Bacteria</taxon>
        <taxon>Pseudomonadati</taxon>
        <taxon>Pseudomonadota</taxon>
        <taxon>Gammaproteobacteria</taxon>
        <taxon>Vibrionales</taxon>
        <taxon>Vibrionaceae</taxon>
        <taxon>Vibrio</taxon>
    </lineage>
</organism>
<dbReference type="SUPFAM" id="SSF142433">
    <property type="entry name" value="CinA-like"/>
    <property type="match status" value="1"/>
</dbReference>
<reference evidence="2 3" key="1">
    <citation type="submission" date="2020-04" db="EMBL/GenBank/DDBJ databases">
        <title>Whole-genome sequencing of Vibrio spp. from China reveals different genetic environments of blaCTX-M-14 among diverse lineages.</title>
        <authorList>
            <person name="Zheng Z."/>
            <person name="Ye L."/>
            <person name="Chen S."/>
        </authorList>
    </citation>
    <scope>NUCLEOTIDE SEQUENCE [LARGE SCALE GENOMIC DNA]</scope>
    <source>
        <strain evidence="2 3">Vb0574</strain>
    </source>
</reference>
<dbReference type="InterPro" id="IPR008136">
    <property type="entry name" value="CinA_C"/>
</dbReference>
<name>A0A7Y0X4W6_VIBPH</name>
<feature type="domain" description="CinA C-terminal" evidence="1">
    <location>
        <begin position="3"/>
        <end position="79"/>
    </location>
</feature>
<dbReference type="NCBIfam" id="TIGR00199">
    <property type="entry name" value="PncC_domain"/>
    <property type="match status" value="1"/>
</dbReference>
<dbReference type="Proteomes" id="UP000555836">
    <property type="component" value="Unassembled WGS sequence"/>
</dbReference>
<dbReference type="Pfam" id="PF02464">
    <property type="entry name" value="CinA"/>
    <property type="match status" value="1"/>
</dbReference>
<dbReference type="AlphaFoldDB" id="A0A7Y0X4W6"/>
<protein>
    <submittedName>
        <fullName evidence="2">Nicotinamide-nucleotide amidohydrolase family protein</fullName>
    </submittedName>
</protein>